<accession>A0A498SXR7</accession>
<evidence type="ECO:0000313" key="2">
    <source>
        <dbReference type="Proteomes" id="UP000276991"/>
    </source>
</evidence>
<reference evidence="1 2" key="1">
    <citation type="submission" date="2018-08" db="EMBL/GenBank/DDBJ databases">
        <authorList>
            <person name="Laetsch R D."/>
            <person name="Stevens L."/>
            <person name="Kumar S."/>
            <person name="Blaxter L. M."/>
        </authorList>
    </citation>
    <scope>NUCLEOTIDE SEQUENCE [LARGE SCALE GENOMIC DNA]</scope>
</reference>
<name>A0A498SXR7_ACAVI</name>
<proteinExistence type="predicted"/>
<protein>
    <submittedName>
        <fullName evidence="1">Uncharacterized protein</fullName>
    </submittedName>
</protein>
<dbReference type="EMBL" id="UPTC01003118">
    <property type="protein sequence ID" value="VBB34149.1"/>
    <property type="molecule type" value="Genomic_DNA"/>
</dbReference>
<gene>
    <name evidence="1" type="ORF">NAV_LOCUS8940</name>
</gene>
<keyword evidence="2" id="KW-1185">Reference proteome</keyword>
<dbReference type="Proteomes" id="UP000276991">
    <property type="component" value="Unassembled WGS sequence"/>
</dbReference>
<dbReference type="AlphaFoldDB" id="A0A498SXR7"/>
<evidence type="ECO:0000313" key="1">
    <source>
        <dbReference type="EMBL" id="VBB34149.1"/>
    </source>
</evidence>
<organism evidence="1 2">
    <name type="scientific">Acanthocheilonema viteae</name>
    <name type="common">Filarial nematode worm</name>
    <name type="synonym">Dipetalonema viteae</name>
    <dbReference type="NCBI Taxonomy" id="6277"/>
    <lineage>
        <taxon>Eukaryota</taxon>
        <taxon>Metazoa</taxon>
        <taxon>Ecdysozoa</taxon>
        <taxon>Nematoda</taxon>
        <taxon>Chromadorea</taxon>
        <taxon>Rhabditida</taxon>
        <taxon>Spirurina</taxon>
        <taxon>Spiruromorpha</taxon>
        <taxon>Filarioidea</taxon>
        <taxon>Onchocercidae</taxon>
        <taxon>Acanthocheilonema</taxon>
    </lineage>
</organism>
<sequence length="97" mass="10985">MVATRMHSKSSGIIKSFSEDQLSSSAVANIIHRTIRDTDTDNLQGSSTSSIIREGHSMVTLKNRHHSTATSTMSHCSHRIAYNDEIKYWDFFVREID</sequence>